<accession>A0A6P1P1T4</accession>
<dbReference type="PROSITE" id="PS51257">
    <property type="entry name" value="PROKAR_LIPOPROTEIN"/>
    <property type="match status" value="1"/>
</dbReference>
<dbReference type="KEGG" id="nib:GU926_10165"/>
<evidence type="ECO:0000313" key="2">
    <source>
        <dbReference type="EMBL" id="QHL87772.1"/>
    </source>
</evidence>
<protein>
    <recommendedName>
        <fullName evidence="4">DUF4252 domain-containing protein</fullName>
    </recommendedName>
</protein>
<dbReference type="EMBL" id="CP047897">
    <property type="protein sequence ID" value="QHL87772.1"/>
    <property type="molecule type" value="Genomic_DNA"/>
</dbReference>
<feature type="region of interest" description="Disordered" evidence="1">
    <location>
        <begin position="24"/>
        <end position="48"/>
    </location>
</feature>
<keyword evidence="3" id="KW-1185">Reference proteome</keyword>
<name>A0A6P1P1T4_9BACT</name>
<organism evidence="2 3">
    <name type="scientific">Nibribacter ruber</name>
    <dbReference type="NCBI Taxonomy" id="2698458"/>
    <lineage>
        <taxon>Bacteria</taxon>
        <taxon>Pseudomonadati</taxon>
        <taxon>Bacteroidota</taxon>
        <taxon>Cytophagia</taxon>
        <taxon>Cytophagales</taxon>
        <taxon>Hymenobacteraceae</taxon>
        <taxon>Nibribacter</taxon>
    </lineage>
</organism>
<gene>
    <name evidence="2" type="ORF">GU926_10165</name>
</gene>
<sequence>MKKLLILFLFVTLLSCQRTDSQDTADKKQETVQASSIDPAKADSEKTSDTLTIDGKSVVFFSISQTEYDKIIQEEGEDSGINEIISDFEYYSSEVTDTLNKAGFKTILTTSKTFAIVNKQGDKRFINRDIKEGKVGILLFDGTKEPLLDYGVGTDIDYLSIVDEYFKKK</sequence>
<proteinExistence type="predicted"/>
<dbReference type="AlphaFoldDB" id="A0A6P1P1T4"/>
<evidence type="ECO:0000256" key="1">
    <source>
        <dbReference type="SAM" id="MobiDB-lite"/>
    </source>
</evidence>
<evidence type="ECO:0008006" key="4">
    <source>
        <dbReference type="Google" id="ProtNLM"/>
    </source>
</evidence>
<dbReference type="Proteomes" id="UP000464214">
    <property type="component" value="Chromosome"/>
</dbReference>
<evidence type="ECO:0000313" key="3">
    <source>
        <dbReference type="Proteomes" id="UP000464214"/>
    </source>
</evidence>
<dbReference type="RefSeq" id="WP_160691490.1">
    <property type="nucleotide sequence ID" value="NZ_CP047897.1"/>
</dbReference>
<reference evidence="2 3" key="1">
    <citation type="submission" date="2020-01" db="EMBL/GenBank/DDBJ databases">
        <authorList>
            <person name="Kim M."/>
        </authorList>
    </citation>
    <scope>NUCLEOTIDE SEQUENCE [LARGE SCALE GENOMIC DNA]</scope>
    <source>
        <strain evidence="2 3">BT10</strain>
    </source>
</reference>